<dbReference type="Gene3D" id="3.30.450.20">
    <property type="entry name" value="PAS domain"/>
    <property type="match status" value="1"/>
</dbReference>
<evidence type="ECO:0000256" key="5">
    <source>
        <dbReference type="ARBA" id="ARBA00023136"/>
    </source>
</evidence>
<dbReference type="PROSITE" id="PS00452">
    <property type="entry name" value="GUANYLATE_CYCLASE_1"/>
    <property type="match status" value="1"/>
</dbReference>
<dbReference type="PROSITE" id="PS50112">
    <property type="entry name" value="PAS"/>
    <property type="match status" value="1"/>
</dbReference>
<comment type="subcellular location">
    <subcellularLocation>
        <location evidence="1">Membrane</location>
    </subcellularLocation>
</comment>
<evidence type="ECO:0000256" key="2">
    <source>
        <dbReference type="ARBA" id="ARBA00022692"/>
    </source>
</evidence>
<dbReference type="PROSITE" id="PS50125">
    <property type="entry name" value="GUANYLATE_CYCLASE_2"/>
    <property type="match status" value="1"/>
</dbReference>
<dbReference type="Gene3D" id="3.30.450.40">
    <property type="match status" value="1"/>
</dbReference>
<dbReference type="SMART" id="SM00044">
    <property type="entry name" value="CYCc"/>
    <property type="match status" value="1"/>
</dbReference>
<dbReference type="GO" id="GO:0004016">
    <property type="term" value="F:adenylate cyclase activity"/>
    <property type="evidence" value="ECO:0007669"/>
    <property type="project" value="UniProtKB-EC"/>
</dbReference>
<dbReference type="InterPro" id="IPR029016">
    <property type="entry name" value="GAF-like_dom_sf"/>
</dbReference>
<gene>
    <name evidence="10" type="primary">cya_5</name>
    <name evidence="10" type="ORF">E5S67_00975</name>
</gene>
<dbReference type="Pfam" id="PF01590">
    <property type="entry name" value="GAF"/>
    <property type="match status" value="1"/>
</dbReference>
<evidence type="ECO:0000256" key="3">
    <source>
        <dbReference type="ARBA" id="ARBA00022741"/>
    </source>
</evidence>
<dbReference type="Pfam" id="PF00211">
    <property type="entry name" value="Guanylate_cyc"/>
    <property type="match status" value="1"/>
</dbReference>
<dbReference type="InterPro" id="IPR003018">
    <property type="entry name" value="GAF"/>
</dbReference>
<feature type="domain" description="PAS" evidence="8">
    <location>
        <begin position="226"/>
        <end position="284"/>
    </location>
</feature>
<dbReference type="SMART" id="SM00091">
    <property type="entry name" value="PAS"/>
    <property type="match status" value="1"/>
</dbReference>
<dbReference type="InterPro" id="IPR001054">
    <property type="entry name" value="A/G_cyclase"/>
</dbReference>
<dbReference type="SUPFAM" id="SSF55073">
    <property type="entry name" value="Nucleotide cyclase"/>
    <property type="match status" value="1"/>
</dbReference>
<dbReference type="SMART" id="SM00065">
    <property type="entry name" value="GAF"/>
    <property type="match status" value="1"/>
</dbReference>
<keyword evidence="5" id="KW-0472">Membrane</keyword>
<dbReference type="SUPFAM" id="SSF55781">
    <property type="entry name" value="GAF domain-like"/>
    <property type="match status" value="1"/>
</dbReference>
<dbReference type="InterPro" id="IPR000014">
    <property type="entry name" value="PAS"/>
</dbReference>
<evidence type="ECO:0000313" key="11">
    <source>
        <dbReference type="Proteomes" id="UP000702425"/>
    </source>
</evidence>
<dbReference type="InterPro" id="IPR035965">
    <property type="entry name" value="PAS-like_dom_sf"/>
</dbReference>
<comment type="caution">
    <text evidence="10">The sequence shown here is derived from an EMBL/GenBank/DDBJ whole genome shotgun (WGS) entry which is preliminary data.</text>
</comment>
<dbReference type="Proteomes" id="UP000702425">
    <property type="component" value="Unassembled WGS sequence"/>
</dbReference>
<evidence type="ECO:0000256" key="6">
    <source>
        <dbReference type="ARBA" id="ARBA00023239"/>
    </source>
</evidence>
<dbReference type="EC" id="4.6.1.1" evidence="10"/>
<accession>A0ABX2CU72</accession>
<reference evidence="10 11" key="1">
    <citation type="journal article" date="2020" name="Sci. Rep.">
        <title>A novel cyanobacterial geosmin producer, revising GeoA distribution and dispersion patterns in Bacteria.</title>
        <authorList>
            <person name="Churro C."/>
            <person name="Semedo-Aguiar A.P."/>
            <person name="Silva A.D."/>
            <person name="Pereira-Leal J.B."/>
            <person name="Leite R.B."/>
        </authorList>
    </citation>
    <scope>NUCLEOTIDE SEQUENCE [LARGE SCALE GENOMIC DNA]</scope>
    <source>
        <strain evidence="10 11">IPMA8</strain>
    </source>
</reference>
<dbReference type="Pfam" id="PF08448">
    <property type="entry name" value="PAS_4"/>
    <property type="match status" value="1"/>
</dbReference>
<dbReference type="NCBIfam" id="TIGR00229">
    <property type="entry name" value="sensory_box"/>
    <property type="match status" value="1"/>
</dbReference>
<dbReference type="Gene3D" id="3.30.70.1230">
    <property type="entry name" value="Nucleotide cyclase"/>
    <property type="match status" value="1"/>
</dbReference>
<keyword evidence="11" id="KW-1185">Reference proteome</keyword>
<dbReference type="PANTHER" id="PTHR11920">
    <property type="entry name" value="GUANYLYL CYCLASE"/>
    <property type="match status" value="1"/>
</dbReference>
<keyword evidence="2" id="KW-0812">Transmembrane</keyword>
<evidence type="ECO:0000256" key="4">
    <source>
        <dbReference type="ARBA" id="ARBA00022989"/>
    </source>
</evidence>
<comment type="similarity">
    <text evidence="7">Belongs to the adenylyl cyclase class-4/guanylyl cyclase family.</text>
</comment>
<evidence type="ECO:0000256" key="1">
    <source>
        <dbReference type="ARBA" id="ARBA00004370"/>
    </source>
</evidence>
<organism evidence="10 11">
    <name type="scientific">Microcoleus asticus IPMA8</name>
    <dbReference type="NCBI Taxonomy" id="2563858"/>
    <lineage>
        <taxon>Bacteria</taxon>
        <taxon>Bacillati</taxon>
        <taxon>Cyanobacteriota</taxon>
        <taxon>Cyanophyceae</taxon>
        <taxon>Oscillatoriophycideae</taxon>
        <taxon>Oscillatoriales</taxon>
        <taxon>Microcoleaceae</taxon>
        <taxon>Microcoleus</taxon>
        <taxon>Microcoleus asticus</taxon>
    </lineage>
</organism>
<evidence type="ECO:0000259" key="9">
    <source>
        <dbReference type="PROSITE" id="PS50125"/>
    </source>
</evidence>
<dbReference type="InterPro" id="IPR029787">
    <property type="entry name" value="Nucleotide_cyclase"/>
</dbReference>
<feature type="domain" description="Guanylate cyclase" evidence="9">
    <location>
        <begin position="378"/>
        <end position="505"/>
    </location>
</feature>
<dbReference type="InterPro" id="IPR013656">
    <property type="entry name" value="PAS_4"/>
</dbReference>
<evidence type="ECO:0000256" key="7">
    <source>
        <dbReference type="RuleBase" id="RU000405"/>
    </source>
</evidence>
<sequence length="559" mass="63294">MNKAWQIGLLVLVEKLAAQVQKFAAQRLARIFQKRVSSPPPMQAAPLPSNEEERLEALYRYHILDTDAEAAFDDLTALASYICGTPIALVSLIDSNRQWFKSKVGLEAPETPRELAFCAHAILNPNELLVVPNALEDDRFAGNPLVTSEPNIRFYAGTPLVTADGFPIGTLCAIDTVPRKLTPEQLEALRTLGRQVITQMELRINLTKLKRAQVRQKQVEAKLRSTDEQIVNFLEGMSDAFFAFDLQWRFTYVNYKAAQFLQRSPEELYGKNFWEEFPELVNSDVYEEYHGAVAKQVGVAFEQYYRPLKVWVEVRAFPSHDGISVFFHDITKRKRMESALRKEQKKTESLLLNILPEPIADRLKYQPGLIADKFEKATILFADLVNFTQISTTMSATKLVYLLNEIFSAFDQLSEKHGLEKIKTIGDAYMVAGGIPIERPDHAEAIAEMALDMLAAIKELNVKLDAKFDLRIGINSGPVVAGVIGTKKFIYDLWGNAVNTASRMESHGITGRIQVSHYTYELLQDKYEFEDRGEIEIKGQGEMRTYWLTGRKTASDLKI</sequence>
<evidence type="ECO:0000313" key="10">
    <source>
        <dbReference type="EMBL" id="NQE33257.1"/>
    </source>
</evidence>
<dbReference type="EMBL" id="SRRZ01000012">
    <property type="protein sequence ID" value="NQE33257.1"/>
    <property type="molecule type" value="Genomic_DNA"/>
</dbReference>
<dbReference type="CDD" id="cd07302">
    <property type="entry name" value="CHD"/>
    <property type="match status" value="1"/>
</dbReference>
<dbReference type="InterPro" id="IPR050401">
    <property type="entry name" value="Cyclic_nucleotide_synthase"/>
</dbReference>
<dbReference type="SUPFAM" id="SSF55785">
    <property type="entry name" value="PYP-like sensor domain (PAS domain)"/>
    <property type="match status" value="1"/>
</dbReference>
<dbReference type="PANTHER" id="PTHR11920:SF335">
    <property type="entry name" value="GUANYLATE CYCLASE"/>
    <property type="match status" value="1"/>
</dbReference>
<evidence type="ECO:0000259" key="8">
    <source>
        <dbReference type="PROSITE" id="PS50112"/>
    </source>
</evidence>
<dbReference type="InterPro" id="IPR018297">
    <property type="entry name" value="A/G_cyclase_CS"/>
</dbReference>
<keyword evidence="6 7" id="KW-0456">Lyase</keyword>
<keyword evidence="4" id="KW-1133">Transmembrane helix</keyword>
<protein>
    <submittedName>
        <fullName evidence="10">Adenylate cyclase</fullName>
        <ecNumber evidence="10">4.6.1.1</ecNumber>
    </submittedName>
</protein>
<keyword evidence="3" id="KW-0547">Nucleotide-binding</keyword>
<name>A0ABX2CU72_9CYAN</name>
<proteinExistence type="inferred from homology"/>
<dbReference type="CDD" id="cd00130">
    <property type="entry name" value="PAS"/>
    <property type="match status" value="1"/>
</dbReference>